<reference evidence="2 3" key="1">
    <citation type="submission" date="2018-04" db="EMBL/GenBank/DDBJ databases">
        <title>Flavobacterium sp. nov., isolated from glacier ice.</title>
        <authorList>
            <person name="Liu Q."/>
            <person name="Xin Y.-H."/>
        </authorList>
    </citation>
    <scope>NUCLEOTIDE SEQUENCE [LARGE SCALE GENOMIC DNA]</scope>
    <source>
        <strain evidence="2 3">LB2P30</strain>
    </source>
</reference>
<dbReference type="CDD" id="cd10439">
    <property type="entry name" value="GIY-YIG_COG3410"/>
    <property type="match status" value="1"/>
</dbReference>
<dbReference type="AlphaFoldDB" id="A0A2U1JK84"/>
<dbReference type="Pfam" id="PF01541">
    <property type="entry name" value="GIY-YIG"/>
    <property type="match status" value="1"/>
</dbReference>
<dbReference type="OrthoDB" id="9759819at2"/>
<dbReference type="SUPFAM" id="SSF82771">
    <property type="entry name" value="GIY-YIG endonuclease"/>
    <property type="match status" value="1"/>
</dbReference>
<sequence>MIQNPVFTIKKFDFDSSLVDEFNNIHYVKDLWPIVYILSDGNVNEAYIGETTDAYARMSSHLKNNIKNKLTAIHLISSEKFNKSATLDIESNLIKYISGDGQYKLINGNIGLV</sequence>
<accession>A0A2U1JK84</accession>
<gene>
    <name evidence="2" type="ORF">DB891_17130</name>
</gene>
<dbReference type="InterPro" id="IPR000305">
    <property type="entry name" value="GIY-YIG_endonuc"/>
</dbReference>
<dbReference type="RefSeq" id="WP_116764800.1">
    <property type="nucleotide sequence ID" value="NZ_QCZH01000038.1"/>
</dbReference>
<evidence type="ECO:0000313" key="3">
    <source>
        <dbReference type="Proteomes" id="UP000245618"/>
    </source>
</evidence>
<evidence type="ECO:0000313" key="2">
    <source>
        <dbReference type="EMBL" id="PWA05298.1"/>
    </source>
</evidence>
<dbReference type="InterPro" id="IPR035901">
    <property type="entry name" value="GIY-YIG_endonuc_sf"/>
</dbReference>
<comment type="caution">
    <text evidence="2">The sequence shown here is derived from an EMBL/GenBank/DDBJ whole genome shotgun (WGS) entry which is preliminary data.</text>
</comment>
<evidence type="ECO:0000259" key="1">
    <source>
        <dbReference type="PROSITE" id="PS50164"/>
    </source>
</evidence>
<dbReference type="EMBL" id="QCZH01000038">
    <property type="protein sequence ID" value="PWA05298.1"/>
    <property type="molecule type" value="Genomic_DNA"/>
</dbReference>
<keyword evidence="3" id="KW-1185">Reference proteome</keyword>
<name>A0A2U1JK84_9FLAO</name>
<protein>
    <recommendedName>
        <fullName evidence="1">GIY-YIG domain-containing protein</fullName>
    </recommendedName>
</protein>
<organism evidence="2 3">
    <name type="scientific">Flavobacterium laiguense</name>
    <dbReference type="NCBI Taxonomy" id="2169409"/>
    <lineage>
        <taxon>Bacteria</taxon>
        <taxon>Pseudomonadati</taxon>
        <taxon>Bacteroidota</taxon>
        <taxon>Flavobacteriia</taxon>
        <taxon>Flavobacteriales</taxon>
        <taxon>Flavobacteriaceae</taxon>
        <taxon>Flavobacterium</taxon>
    </lineage>
</organism>
<proteinExistence type="predicted"/>
<dbReference type="PROSITE" id="PS50164">
    <property type="entry name" value="GIY_YIG"/>
    <property type="match status" value="1"/>
</dbReference>
<feature type="domain" description="GIY-YIG" evidence="1">
    <location>
        <begin position="31"/>
        <end position="106"/>
    </location>
</feature>
<dbReference type="Proteomes" id="UP000245618">
    <property type="component" value="Unassembled WGS sequence"/>
</dbReference>